<keyword evidence="3" id="KW-1185">Reference proteome</keyword>
<dbReference type="InterPro" id="IPR015915">
    <property type="entry name" value="Kelch-typ_b-propeller"/>
</dbReference>
<dbReference type="SMART" id="SM00612">
    <property type="entry name" value="Kelch"/>
    <property type="match status" value="2"/>
</dbReference>
<dbReference type="GO" id="GO:2000762">
    <property type="term" value="P:regulation of phenylpropanoid metabolic process"/>
    <property type="evidence" value="ECO:0007669"/>
    <property type="project" value="InterPro"/>
</dbReference>
<dbReference type="AlphaFoldDB" id="A0A067G5F0"/>
<dbReference type="InterPro" id="IPR036047">
    <property type="entry name" value="F-box-like_dom_sf"/>
</dbReference>
<organism evidence="2 3">
    <name type="scientific">Citrus sinensis</name>
    <name type="common">Sweet orange</name>
    <name type="synonym">Citrus aurantium var. sinensis</name>
    <dbReference type="NCBI Taxonomy" id="2711"/>
    <lineage>
        <taxon>Eukaryota</taxon>
        <taxon>Viridiplantae</taxon>
        <taxon>Streptophyta</taxon>
        <taxon>Embryophyta</taxon>
        <taxon>Tracheophyta</taxon>
        <taxon>Spermatophyta</taxon>
        <taxon>Magnoliopsida</taxon>
        <taxon>eudicotyledons</taxon>
        <taxon>Gunneridae</taxon>
        <taxon>Pentapetalae</taxon>
        <taxon>rosids</taxon>
        <taxon>malvids</taxon>
        <taxon>Sapindales</taxon>
        <taxon>Rutaceae</taxon>
        <taxon>Aurantioideae</taxon>
        <taxon>Citrus</taxon>
    </lineage>
</organism>
<protein>
    <recommendedName>
        <fullName evidence="1">F-box domain-containing protein</fullName>
    </recommendedName>
</protein>
<dbReference type="SUPFAM" id="SSF117281">
    <property type="entry name" value="Kelch motif"/>
    <property type="match status" value="1"/>
</dbReference>
<dbReference type="Gene3D" id="2.120.10.80">
    <property type="entry name" value="Kelch-type beta propeller"/>
    <property type="match status" value="1"/>
</dbReference>
<evidence type="ECO:0000313" key="3">
    <source>
        <dbReference type="Proteomes" id="UP000027120"/>
    </source>
</evidence>
<sequence>MDKQQPKTQFASNTDQSSTMAEFGELVPGLPEEISLECLTRLHYSTHRVATRVSRRWRQLIQSRDFYYQRKQSGKTHKVACLVQSFPVHSGSGELKPMGLSYGVTVFDPVSLTWDRLGPVPEYPAGLPLFCQVASSQGKLVVMGGWDPASYSPVSHVFVYDFTTRRWTRGKNMPDNRSFFAAGELNGRVIIAGGHDENKTALSSAWAYDLIKDEWTELARMTQERDECEAVVIGSEFWVVSGYKTERQGIFDESAESYQLGTGEWKRAENAWKLSQCPRSNVGVGREGKLFCWAETEAAVQFGTCRVELGGCTLVTGSGYQGGPQEFYVVEGRNGKFRKFDVPAEYKGLVQSGCCVEI</sequence>
<dbReference type="CDD" id="cd22152">
    <property type="entry name" value="F-box_AtAFR-like"/>
    <property type="match status" value="1"/>
</dbReference>
<dbReference type="GO" id="GO:0080037">
    <property type="term" value="P:negative regulation of cytokinin-activated signaling pathway"/>
    <property type="evidence" value="ECO:0007669"/>
    <property type="project" value="InterPro"/>
</dbReference>
<dbReference type="InterPro" id="IPR001810">
    <property type="entry name" value="F-box_dom"/>
</dbReference>
<dbReference type="Pfam" id="PF00646">
    <property type="entry name" value="F-box"/>
    <property type="match status" value="1"/>
</dbReference>
<dbReference type="PANTHER" id="PTHR46407">
    <property type="entry name" value="OS02G0208700 PROTEIN"/>
    <property type="match status" value="1"/>
</dbReference>
<accession>A0A067G5F0</accession>
<dbReference type="Pfam" id="PF24681">
    <property type="entry name" value="Kelch_KLHDC2_KLHL20_DRC7"/>
    <property type="match status" value="1"/>
</dbReference>
<dbReference type="PROSITE" id="PS50181">
    <property type="entry name" value="FBOX"/>
    <property type="match status" value="1"/>
</dbReference>
<dbReference type="PaxDb" id="2711-XP_006481692.1"/>
<feature type="domain" description="F-box" evidence="1">
    <location>
        <begin position="24"/>
        <end position="71"/>
    </location>
</feature>
<evidence type="ECO:0000313" key="2">
    <source>
        <dbReference type="EMBL" id="KDO70807.1"/>
    </source>
</evidence>
<gene>
    <name evidence="2" type="ORF">CISIN_1g018336mg</name>
</gene>
<name>A0A067G5F0_CITSI</name>
<proteinExistence type="predicted"/>
<dbReference type="SUPFAM" id="SSF81383">
    <property type="entry name" value="F-box domain"/>
    <property type="match status" value="1"/>
</dbReference>
<dbReference type="PANTHER" id="PTHR46407:SF4">
    <property type="entry name" value="F-BOX DOMAIN-CONTAINING PROTEIN"/>
    <property type="match status" value="1"/>
</dbReference>
<dbReference type="SMR" id="A0A067G5F0"/>
<dbReference type="eggNOG" id="KOG1072">
    <property type="taxonomic scope" value="Eukaryota"/>
</dbReference>
<dbReference type="InterPro" id="IPR044595">
    <property type="entry name" value="KMD1-4"/>
</dbReference>
<evidence type="ECO:0000259" key="1">
    <source>
        <dbReference type="PROSITE" id="PS50181"/>
    </source>
</evidence>
<dbReference type="Proteomes" id="UP000027120">
    <property type="component" value="Unassembled WGS sequence"/>
</dbReference>
<dbReference type="SMART" id="SM00256">
    <property type="entry name" value="FBOX"/>
    <property type="match status" value="1"/>
</dbReference>
<dbReference type="EMBL" id="KK784890">
    <property type="protein sequence ID" value="KDO70807.1"/>
    <property type="molecule type" value="Genomic_DNA"/>
</dbReference>
<reference evidence="2 3" key="1">
    <citation type="submission" date="2014-04" db="EMBL/GenBank/DDBJ databases">
        <authorList>
            <consortium name="International Citrus Genome Consortium"/>
            <person name="Gmitter F."/>
            <person name="Chen C."/>
            <person name="Farmerie W."/>
            <person name="Harkins T."/>
            <person name="Desany B."/>
            <person name="Mohiuddin M."/>
            <person name="Kodira C."/>
            <person name="Borodovsky M."/>
            <person name="Lomsadze A."/>
            <person name="Burns P."/>
            <person name="Jenkins J."/>
            <person name="Prochnik S."/>
            <person name="Shu S."/>
            <person name="Chapman J."/>
            <person name="Pitluck S."/>
            <person name="Schmutz J."/>
            <person name="Rokhsar D."/>
        </authorList>
    </citation>
    <scope>NUCLEOTIDE SEQUENCE</scope>
</reference>
<dbReference type="InterPro" id="IPR006652">
    <property type="entry name" value="Kelch_1"/>
</dbReference>